<dbReference type="CDD" id="cd00609">
    <property type="entry name" value="AAT_like"/>
    <property type="match status" value="1"/>
</dbReference>
<dbReference type="Gene3D" id="3.90.1150.10">
    <property type="entry name" value="Aspartate Aminotransferase, domain 1"/>
    <property type="match status" value="1"/>
</dbReference>
<sequence>MIRISQLASSVQPSATLAAGAKARELKAKGIKVFDFSLGEPDFDTPKHICDAAEKAARTGQTHYTPAAGTAELRKAIAKWYGRFHGLECGPENVIVSNGAKHSIHNVLAATVGPGDEVVIPTPYWVSYSDLVMMTGAKAVLVTTAMETGFKMTPAQLSAALTPRTRLLMLNSPCNPTGTVYSRAELEALVDVMAPTEAAILSDEIYEQLTFGTAKPTCVATLRPALKDRVITVSGASKSYAMTGWRIGWAVAPAPLVKAMDNIQSQETSCPSSVSQAAMVTALESPESDQCVADMRAAFAVRRDLVCGLLSKIPGVQFPVPEGAFYAFFRVADHFGKTFGDKKVTDSMTFCTALLEQAHVNLVPGSAFGAEGFVRMSFATNKETIEGGLAKLKDWLASGVK</sequence>
<dbReference type="SUPFAM" id="SSF53383">
    <property type="entry name" value="PLP-dependent transferases"/>
    <property type="match status" value="1"/>
</dbReference>
<dbReference type="InterPro" id="IPR015424">
    <property type="entry name" value="PyrdxlP-dep_Trfase"/>
</dbReference>
<dbReference type="OrthoDB" id="231967at2"/>
<keyword evidence="5" id="KW-0663">Pyridoxal phosphate</keyword>
<dbReference type="GO" id="GO:0030170">
    <property type="term" value="F:pyridoxal phosphate binding"/>
    <property type="evidence" value="ECO:0007669"/>
    <property type="project" value="InterPro"/>
</dbReference>
<dbReference type="Proteomes" id="UP000214646">
    <property type="component" value="Unassembled WGS sequence"/>
</dbReference>
<keyword evidence="3 6" id="KW-0032">Aminotransferase</keyword>
<accession>A0A225DX88</accession>
<dbReference type="InterPro" id="IPR004839">
    <property type="entry name" value="Aminotransferase_I/II_large"/>
</dbReference>
<reference evidence="9" key="1">
    <citation type="submission" date="2017-06" db="EMBL/GenBank/DDBJ databases">
        <title>Genome analysis of Fimbriiglobus ruber SP5, the first member of the order Planctomycetales with confirmed chitinolytic capability.</title>
        <authorList>
            <person name="Ravin N.V."/>
            <person name="Rakitin A.L."/>
            <person name="Ivanova A.A."/>
            <person name="Beletsky A.V."/>
            <person name="Kulichevskaya I.S."/>
            <person name="Mardanov A.V."/>
            <person name="Dedysh S.N."/>
        </authorList>
    </citation>
    <scope>NUCLEOTIDE SEQUENCE [LARGE SCALE GENOMIC DNA]</scope>
    <source>
        <strain evidence="9">SP5</strain>
    </source>
</reference>
<evidence type="ECO:0000259" key="7">
    <source>
        <dbReference type="Pfam" id="PF00155"/>
    </source>
</evidence>
<proteinExistence type="inferred from homology"/>
<keyword evidence="4 6" id="KW-0808">Transferase</keyword>
<dbReference type="GO" id="GO:0006520">
    <property type="term" value="P:amino acid metabolic process"/>
    <property type="evidence" value="ECO:0007669"/>
    <property type="project" value="InterPro"/>
</dbReference>
<evidence type="ECO:0000256" key="6">
    <source>
        <dbReference type="RuleBase" id="RU000481"/>
    </source>
</evidence>
<gene>
    <name evidence="8" type="ORF">FRUB_04384</name>
</gene>
<dbReference type="InterPro" id="IPR004838">
    <property type="entry name" value="NHTrfase_class1_PyrdxlP-BS"/>
</dbReference>
<feature type="domain" description="Aminotransferase class I/classII large" evidence="7">
    <location>
        <begin position="32"/>
        <end position="390"/>
    </location>
</feature>
<evidence type="ECO:0000256" key="3">
    <source>
        <dbReference type="ARBA" id="ARBA00022576"/>
    </source>
</evidence>
<dbReference type="EC" id="2.6.1.-" evidence="6"/>
<dbReference type="InterPro" id="IPR050596">
    <property type="entry name" value="AspAT/PAT-like"/>
</dbReference>
<dbReference type="PANTHER" id="PTHR46383:SF1">
    <property type="entry name" value="ASPARTATE AMINOTRANSFERASE"/>
    <property type="match status" value="1"/>
</dbReference>
<organism evidence="8 9">
    <name type="scientific">Fimbriiglobus ruber</name>
    <dbReference type="NCBI Taxonomy" id="1908690"/>
    <lineage>
        <taxon>Bacteria</taxon>
        <taxon>Pseudomonadati</taxon>
        <taxon>Planctomycetota</taxon>
        <taxon>Planctomycetia</taxon>
        <taxon>Gemmatales</taxon>
        <taxon>Gemmataceae</taxon>
        <taxon>Fimbriiglobus</taxon>
    </lineage>
</organism>
<dbReference type="AlphaFoldDB" id="A0A225DX88"/>
<dbReference type="PROSITE" id="PS00105">
    <property type="entry name" value="AA_TRANSFER_CLASS_1"/>
    <property type="match status" value="1"/>
</dbReference>
<evidence type="ECO:0000256" key="5">
    <source>
        <dbReference type="ARBA" id="ARBA00022898"/>
    </source>
</evidence>
<dbReference type="GO" id="GO:0008483">
    <property type="term" value="F:transaminase activity"/>
    <property type="evidence" value="ECO:0007669"/>
    <property type="project" value="UniProtKB-KW"/>
</dbReference>
<protein>
    <recommendedName>
        <fullName evidence="6">Aminotransferase</fullName>
        <ecNumber evidence="6">2.6.1.-</ecNumber>
    </recommendedName>
</protein>
<dbReference type="InterPro" id="IPR015422">
    <property type="entry name" value="PyrdxlP-dep_Trfase_small"/>
</dbReference>
<evidence type="ECO:0000313" key="8">
    <source>
        <dbReference type="EMBL" id="OWK42306.1"/>
    </source>
</evidence>
<evidence type="ECO:0000256" key="2">
    <source>
        <dbReference type="ARBA" id="ARBA00007441"/>
    </source>
</evidence>
<comment type="caution">
    <text evidence="8">The sequence shown here is derived from an EMBL/GenBank/DDBJ whole genome shotgun (WGS) entry which is preliminary data.</text>
</comment>
<dbReference type="Gene3D" id="3.40.640.10">
    <property type="entry name" value="Type I PLP-dependent aspartate aminotransferase-like (Major domain)"/>
    <property type="match status" value="1"/>
</dbReference>
<evidence type="ECO:0000313" key="9">
    <source>
        <dbReference type="Proteomes" id="UP000214646"/>
    </source>
</evidence>
<dbReference type="FunFam" id="3.40.640.10:FF:000033">
    <property type="entry name" value="Aspartate aminotransferase"/>
    <property type="match status" value="1"/>
</dbReference>
<keyword evidence="9" id="KW-1185">Reference proteome</keyword>
<evidence type="ECO:0000256" key="4">
    <source>
        <dbReference type="ARBA" id="ARBA00022679"/>
    </source>
</evidence>
<comment type="similarity">
    <text evidence="2 6">Belongs to the class-I pyridoxal-phosphate-dependent aminotransferase family.</text>
</comment>
<dbReference type="Pfam" id="PF00155">
    <property type="entry name" value="Aminotran_1_2"/>
    <property type="match status" value="1"/>
</dbReference>
<dbReference type="RefSeq" id="WP_088255484.1">
    <property type="nucleotide sequence ID" value="NZ_NIDE01000005.1"/>
</dbReference>
<evidence type="ECO:0000256" key="1">
    <source>
        <dbReference type="ARBA" id="ARBA00001933"/>
    </source>
</evidence>
<comment type="cofactor">
    <cofactor evidence="1 6">
        <name>pyridoxal 5'-phosphate</name>
        <dbReference type="ChEBI" id="CHEBI:597326"/>
    </cofactor>
</comment>
<dbReference type="EMBL" id="NIDE01000005">
    <property type="protein sequence ID" value="OWK42306.1"/>
    <property type="molecule type" value="Genomic_DNA"/>
</dbReference>
<name>A0A225DX88_9BACT</name>
<dbReference type="PANTHER" id="PTHR46383">
    <property type="entry name" value="ASPARTATE AMINOTRANSFERASE"/>
    <property type="match status" value="1"/>
</dbReference>
<dbReference type="InterPro" id="IPR015421">
    <property type="entry name" value="PyrdxlP-dep_Trfase_major"/>
</dbReference>